<sequence length="76" mass="8359">MTQITLSELPPILQTLINQAKKTGETLTITDNGIPLAIISPVKKKSLLEVFANLEDIDEDFPDVDEGLLPLDDIEI</sequence>
<dbReference type="Proteomes" id="UP000826540">
    <property type="component" value="Chromosome"/>
</dbReference>
<gene>
    <name evidence="2" type="ORF">K2F26_19500</name>
</gene>
<name>A0ABX8WXD4_9CYAN</name>
<organism evidence="2 3">
    <name type="scientific">Sphaerospermopsis torques-reginae ITEP-024</name>
    <dbReference type="NCBI Taxonomy" id="984208"/>
    <lineage>
        <taxon>Bacteria</taxon>
        <taxon>Bacillati</taxon>
        <taxon>Cyanobacteriota</taxon>
        <taxon>Cyanophyceae</taxon>
        <taxon>Nostocales</taxon>
        <taxon>Aphanizomenonaceae</taxon>
        <taxon>Sphaerospermopsis</taxon>
        <taxon>Sphaerospermopsis torques-reginae</taxon>
    </lineage>
</organism>
<reference evidence="2 3" key="1">
    <citation type="journal article" date="2022" name="J. Am. Chem. Soc.">
        <title>Biosynthesis of Guanitoxin Enables Global Environmental Detection in Freshwater Cyanobacteria.</title>
        <authorList>
            <person name="Lima S.T."/>
            <person name="Fallon T.R."/>
            <person name="Cordoza J.L."/>
            <person name="Chekan J.R."/>
            <person name="Delbaje E."/>
            <person name="Hopiavuori A.R."/>
            <person name="Alvarenga D.O."/>
            <person name="Wood S.M."/>
            <person name="Luhavaya H."/>
            <person name="Baumgartner J.T."/>
            <person name="Dorr F.A."/>
            <person name="Etchegaray A."/>
            <person name="Pinto E."/>
            <person name="McKinnie S.M.K."/>
            <person name="Fiore M.F."/>
            <person name="Moore B.S."/>
        </authorList>
    </citation>
    <scope>NUCLEOTIDE SEQUENCE [LARGE SCALE GENOMIC DNA]</scope>
    <source>
        <strain evidence="2 3">ITEP-024</strain>
    </source>
</reference>
<accession>A0ABX8WXD4</accession>
<proteinExistence type="inferred from homology"/>
<evidence type="ECO:0000313" key="3">
    <source>
        <dbReference type="Proteomes" id="UP000826540"/>
    </source>
</evidence>
<dbReference type="InterPro" id="IPR036165">
    <property type="entry name" value="YefM-like_sf"/>
</dbReference>
<dbReference type="Gene3D" id="3.40.1620.10">
    <property type="entry name" value="YefM-like domain"/>
    <property type="match status" value="1"/>
</dbReference>
<evidence type="ECO:0000313" key="2">
    <source>
        <dbReference type="EMBL" id="QYX31015.1"/>
    </source>
</evidence>
<dbReference type="SUPFAM" id="SSF143120">
    <property type="entry name" value="YefM-like"/>
    <property type="match status" value="1"/>
</dbReference>
<dbReference type="RefSeq" id="WP_220609124.1">
    <property type="nucleotide sequence ID" value="NZ_CP080598.1"/>
</dbReference>
<evidence type="ECO:0000256" key="1">
    <source>
        <dbReference type="ARBA" id="ARBA00009981"/>
    </source>
</evidence>
<keyword evidence="3" id="KW-1185">Reference proteome</keyword>
<dbReference type="EMBL" id="CP080598">
    <property type="protein sequence ID" value="QYX31015.1"/>
    <property type="molecule type" value="Genomic_DNA"/>
</dbReference>
<comment type="similarity">
    <text evidence="1">Belongs to the phD/YefM antitoxin family.</text>
</comment>
<protein>
    <submittedName>
        <fullName evidence="2">Type II toxin-antitoxin system Phd/YefM family antitoxin</fullName>
    </submittedName>
</protein>